<keyword evidence="3" id="KW-0560">Oxidoreductase</keyword>
<dbReference type="RefSeq" id="WP_047944151.1">
    <property type="nucleotide sequence ID" value="NZ_LDPH01000028.1"/>
</dbReference>
<evidence type="ECO:0000256" key="3">
    <source>
        <dbReference type="ARBA" id="ARBA00023002"/>
    </source>
</evidence>
<dbReference type="InterPro" id="IPR036291">
    <property type="entry name" value="NAD(P)-bd_dom_sf"/>
</dbReference>
<dbReference type="InterPro" id="IPR020904">
    <property type="entry name" value="Sc_DH/Rdtase_CS"/>
</dbReference>
<organism evidence="5 6">
    <name type="scientific">Niallia circulans</name>
    <name type="common">Bacillus circulans</name>
    <dbReference type="NCBI Taxonomy" id="1397"/>
    <lineage>
        <taxon>Bacteria</taxon>
        <taxon>Bacillati</taxon>
        <taxon>Bacillota</taxon>
        <taxon>Bacilli</taxon>
        <taxon>Bacillales</taxon>
        <taxon>Bacillaceae</taxon>
        <taxon>Niallia</taxon>
    </lineage>
</organism>
<proteinExistence type="inferred from homology"/>
<dbReference type="PRINTS" id="PR00081">
    <property type="entry name" value="GDHRDH"/>
</dbReference>
<sequence>MVNEMNLSGKTIVITGSSKGIGKETAILLEKLGANLVLGSRNTKRLLQRNVLELPLDVTDENSVKEFYEKAIFQFQTIDVLINCAGVGMFESLLDSKTEDFDQMMNVNLRGTYLTCKYFGKKMSIQGKGHIINIVSLAGTTALPGCGGYSASKFGLMGLTKILQVELRQKGIQVTSVIPGAISSSFWDHIDPKPDMSDMISTETVAIHLLSLINQPPGAFIDEITIMPPKGIL</sequence>
<dbReference type="Gene3D" id="3.40.50.720">
    <property type="entry name" value="NAD(P)-binding Rossmann-like Domain"/>
    <property type="match status" value="1"/>
</dbReference>
<evidence type="ECO:0000256" key="2">
    <source>
        <dbReference type="ARBA" id="ARBA00022857"/>
    </source>
</evidence>
<keyword evidence="2" id="KW-0521">NADP</keyword>
<dbReference type="CDD" id="cd05233">
    <property type="entry name" value="SDR_c"/>
    <property type="match status" value="1"/>
</dbReference>
<dbReference type="AlphaFoldDB" id="A0A0J1IAA4"/>
<dbReference type="Proteomes" id="UP000036045">
    <property type="component" value="Unassembled WGS sequence"/>
</dbReference>
<accession>A0A0J1IAA4</accession>
<dbReference type="Pfam" id="PF00106">
    <property type="entry name" value="adh_short"/>
    <property type="match status" value="1"/>
</dbReference>
<dbReference type="SUPFAM" id="SSF51735">
    <property type="entry name" value="NAD(P)-binding Rossmann-fold domains"/>
    <property type="match status" value="1"/>
</dbReference>
<dbReference type="EMBL" id="LDPH01000028">
    <property type="protein sequence ID" value="KLV22891.1"/>
    <property type="molecule type" value="Genomic_DNA"/>
</dbReference>
<dbReference type="PRINTS" id="PR00080">
    <property type="entry name" value="SDRFAMILY"/>
</dbReference>
<dbReference type="PANTHER" id="PTHR43391:SF14">
    <property type="entry name" value="DEHYDROGENASE_REDUCTASE SDR FAMILY PROTEIN 7-LIKE"/>
    <property type="match status" value="1"/>
</dbReference>
<reference evidence="5 6" key="1">
    <citation type="submission" date="2015-05" db="EMBL/GenBank/DDBJ databases">
        <title>Whole genome sequence and identification of bacterial endophytes from Costus igneus.</title>
        <authorList>
            <person name="Lee Y.P."/>
            <person name="Gan H.M."/>
            <person name="Eng W."/>
            <person name="Wheatley M.S."/>
            <person name="Caraballo A."/>
            <person name="Polter S."/>
            <person name="Savka M.A."/>
            <person name="Hudson A.O."/>
        </authorList>
    </citation>
    <scope>NUCLEOTIDE SEQUENCE [LARGE SCALE GENOMIC DNA]</scope>
    <source>
        <strain evidence="5 6">RIT379</strain>
    </source>
</reference>
<comment type="similarity">
    <text evidence="1 4">Belongs to the short-chain dehydrogenases/reductases (SDR) family.</text>
</comment>
<evidence type="ECO:0000313" key="6">
    <source>
        <dbReference type="Proteomes" id="UP000036045"/>
    </source>
</evidence>
<evidence type="ECO:0000256" key="4">
    <source>
        <dbReference type="RuleBase" id="RU000363"/>
    </source>
</evidence>
<evidence type="ECO:0000256" key="1">
    <source>
        <dbReference type="ARBA" id="ARBA00006484"/>
    </source>
</evidence>
<gene>
    <name evidence="5" type="ORF">ABW02_20645</name>
</gene>
<dbReference type="PANTHER" id="PTHR43391">
    <property type="entry name" value="RETINOL DEHYDROGENASE-RELATED"/>
    <property type="match status" value="1"/>
</dbReference>
<dbReference type="PROSITE" id="PS00061">
    <property type="entry name" value="ADH_SHORT"/>
    <property type="match status" value="1"/>
</dbReference>
<keyword evidence="6" id="KW-1185">Reference proteome</keyword>
<dbReference type="PATRIC" id="fig|1397.4.peg.2892"/>
<name>A0A0J1IAA4_NIACI</name>
<protein>
    <submittedName>
        <fullName evidence="5">3-oxoacyl-ACP reductase</fullName>
    </submittedName>
</protein>
<dbReference type="GO" id="GO:0016491">
    <property type="term" value="F:oxidoreductase activity"/>
    <property type="evidence" value="ECO:0007669"/>
    <property type="project" value="UniProtKB-KW"/>
</dbReference>
<dbReference type="InterPro" id="IPR002347">
    <property type="entry name" value="SDR_fam"/>
</dbReference>
<evidence type="ECO:0000313" key="5">
    <source>
        <dbReference type="EMBL" id="KLV22891.1"/>
    </source>
</evidence>
<comment type="caution">
    <text evidence="5">The sequence shown here is derived from an EMBL/GenBank/DDBJ whole genome shotgun (WGS) entry which is preliminary data.</text>
</comment>